<dbReference type="STRING" id="681398.PJIAN_432"/>
<proteinExistence type="inferred from homology"/>
<evidence type="ECO:0000256" key="5">
    <source>
        <dbReference type="ARBA" id="ARBA00022692"/>
    </source>
</evidence>
<feature type="signal peptide" evidence="8">
    <location>
        <begin position="1"/>
        <end position="21"/>
    </location>
</feature>
<dbReference type="GO" id="GO:1990281">
    <property type="term" value="C:efflux pump complex"/>
    <property type="evidence" value="ECO:0007669"/>
    <property type="project" value="TreeGrafter"/>
</dbReference>
<dbReference type="InterPro" id="IPR003423">
    <property type="entry name" value="OMP_efflux"/>
</dbReference>
<comment type="subcellular location">
    <subcellularLocation>
        <location evidence="1">Cell outer membrane</location>
    </subcellularLocation>
</comment>
<keyword evidence="3" id="KW-0813">Transport</keyword>
<evidence type="ECO:0000256" key="3">
    <source>
        <dbReference type="ARBA" id="ARBA00022448"/>
    </source>
</evidence>
<evidence type="ECO:0000256" key="4">
    <source>
        <dbReference type="ARBA" id="ARBA00022452"/>
    </source>
</evidence>
<keyword evidence="8" id="KW-0732">Signal</keyword>
<dbReference type="Gene3D" id="1.20.1600.10">
    <property type="entry name" value="Outer membrane efflux proteins (OEP)"/>
    <property type="match status" value="1"/>
</dbReference>
<reference evidence="10" key="2">
    <citation type="journal article" date="2017" name="Genome Announc.">
        <title>Draft genome sequence of Paludibacter jiangxiensis NM7(T), a propionate-producing fermentative bacterium.</title>
        <authorList>
            <person name="Qiu Y.-L."/>
            <person name="Tourlousse D.M."/>
            <person name="Matsuura N."/>
            <person name="Ohashi A."/>
            <person name="Sekiguchi Y."/>
        </authorList>
    </citation>
    <scope>NUCLEOTIDE SEQUENCE [LARGE SCALE GENOMIC DNA]</scope>
    <source>
        <strain evidence="10">NM7</strain>
    </source>
</reference>
<dbReference type="Pfam" id="PF02321">
    <property type="entry name" value="OEP"/>
    <property type="match status" value="1"/>
</dbReference>
<dbReference type="PANTHER" id="PTHR30026:SF20">
    <property type="entry name" value="OUTER MEMBRANE PROTEIN TOLC"/>
    <property type="match status" value="1"/>
</dbReference>
<reference evidence="10" key="1">
    <citation type="submission" date="2016-04" db="EMBL/GenBank/DDBJ databases">
        <title>Draft genome sequence of Paludibacter jiangxiensis strain NM7.</title>
        <authorList>
            <person name="Qiu Y."/>
            <person name="Matsuura N."/>
            <person name="Ohashi A."/>
            <person name="Tourlousse M.D."/>
            <person name="Sekiguchi Y."/>
        </authorList>
    </citation>
    <scope>NUCLEOTIDE SEQUENCE [LARGE SCALE GENOMIC DNA]</scope>
    <source>
        <strain evidence="10">NM7</strain>
    </source>
</reference>
<dbReference type="OrthoDB" id="976750at2"/>
<evidence type="ECO:0000313" key="9">
    <source>
        <dbReference type="EMBL" id="GAT63494.1"/>
    </source>
</evidence>
<protein>
    <submittedName>
        <fullName evidence="9">Outer membrane protein TolC</fullName>
    </submittedName>
</protein>
<dbReference type="AlphaFoldDB" id="A0A161L8J5"/>
<dbReference type="GO" id="GO:0015288">
    <property type="term" value="F:porin activity"/>
    <property type="evidence" value="ECO:0007669"/>
    <property type="project" value="TreeGrafter"/>
</dbReference>
<dbReference type="SUPFAM" id="SSF56954">
    <property type="entry name" value="Outer membrane efflux proteins (OEP)"/>
    <property type="match status" value="1"/>
</dbReference>
<keyword evidence="7" id="KW-0998">Cell outer membrane</keyword>
<dbReference type="EMBL" id="BDCR01000004">
    <property type="protein sequence ID" value="GAT63494.1"/>
    <property type="molecule type" value="Genomic_DNA"/>
</dbReference>
<dbReference type="GO" id="GO:0015562">
    <property type="term" value="F:efflux transmembrane transporter activity"/>
    <property type="evidence" value="ECO:0007669"/>
    <property type="project" value="InterPro"/>
</dbReference>
<dbReference type="PANTHER" id="PTHR30026">
    <property type="entry name" value="OUTER MEMBRANE PROTEIN TOLC"/>
    <property type="match status" value="1"/>
</dbReference>
<keyword evidence="4" id="KW-1134">Transmembrane beta strand</keyword>
<comment type="caution">
    <text evidence="9">The sequence shown here is derived from an EMBL/GenBank/DDBJ whole genome shotgun (WGS) entry which is preliminary data.</text>
</comment>
<dbReference type="RefSeq" id="WP_068704779.1">
    <property type="nucleotide sequence ID" value="NZ_BDCR01000004.1"/>
</dbReference>
<organism evidence="9 10">
    <name type="scientific">Paludibacter jiangxiensis</name>
    <dbReference type="NCBI Taxonomy" id="681398"/>
    <lineage>
        <taxon>Bacteria</taxon>
        <taxon>Pseudomonadati</taxon>
        <taxon>Bacteroidota</taxon>
        <taxon>Bacteroidia</taxon>
        <taxon>Bacteroidales</taxon>
        <taxon>Paludibacteraceae</taxon>
        <taxon>Paludibacter</taxon>
    </lineage>
</organism>
<keyword evidence="5" id="KW-0812">Transmembrane</keyword>
<dbReference type="GO" id="GO:0009279">
    <property type="term" value="C:cell outer membrane"/>
    <property type="evidence" value="ECO:0007669"/>
    <property type="project" value="UniProtKB-SubCell"/>
</dbReference>
<evidence type="ECO:0000256" key="1">
    <source>
        <dbReference type="ARBA" id="ARBA00004442"/>
    </source>
</evidence>
<evidence type="ECO:0000256" key="2">
    <source>
        <dbReference type="ARBA" id="ARBA00007613"/>
    </source>
</evidence>
<dbReference type="InterPro" id="IPR051906">
    <property type="entry name" value="TolC-like"/>
</dbReference>
<name>A0A161L8J5_9BACT</name>
<comment type="similarity">
    <text evidence="2">Belongs to the outer membrane factor (OMF) (TC 1.B.17) family.</text>
</comment>
<keyword evidence="10" id="KW-1185">Reference proteome</keyword>
<evidence type="ECO:0000256" key="7">
    <source>
        <dbReference type="ARBA" id="ARBA00023237"/>
    </source>
</evidence>
<keyword evidence="6" id="KW-0472">Membrane</keyword>
<evidence type="ECO:0000313" key="10">
    <source>
        <dbReference type="Proteomes" id="UP000076586"/>
    </source>
</evidence>
<sequence>MKQKFILIAGLIWGAFQPVMAQLTIESCQQKAKENYPLIKQYDLIRQTEEYSLSNANKGYLPQFSLSGKATYQSEVTQLPIKLPGITVSSMSKDQYQATAELNQLIWDGGVIKSQKNITKASSSVDAQKNEVDLYALTDRVNQLFFGVLSLNEQLVQNDLLQKELQTNCEKISAYMQGGIGNQADLDAIRVEQLKAKQRRTEMAATQKSFCDMLAAFIGEPVTKPNTLIKPEKNMVADTNNRPELKLFDAQNSLFDSQISSVKAGNMPKLNMFVQGGVGRPGLNMLNNDFAPFYIGGVRLSWNFGGFYTQKNNLRKIELNKHSVNVQKETFLFNSQLKAIQQKNEIARIGAVITDDDEIIRLRTNIKNASQAKVLNGTLSVSDLIRDVNAESQAKQDKALHEIQLLQAIYNLKETTNN</sequence>
<feature type="chain" id="PRO_5007823723" evidence="8">
    <location>
        <begin position="22"/>
        <end position="418"/>
    </location>
</feature>
<accession>A0A161L8J5</accession>
<dbReference type="Proteomes" id="UP000076586">
    <property type="component" value="Unassembled WGS sequence"/>
</dbReference>
<evidence type="ECO:0000256" key="6">
    <source>
        <dbReference type="ARBA" id="ARBA00023136"/>
    </source>
</evidence>
<gene>
    <name evidence="9" type="ORF">PJIAN_432</name>
</gene>
<evidence type="ECO:0000256" key="8">
    <source>
        <dbReference type="SAM" id="SignalP"/>
    </source>
</evidence>